<dbReference type="EMBL" id="BGPR01069402">
    <property type="protein sequence ID" value="GBO43053.1"/>
    <property type="molecule type" value="Genomic_DNA"/>
</dbReference>
<protein>
    <submittedName>
        <fullName evidence="3">Nucleic-acid-binding protein from transposon X-element</fullName>
    </submittedName>
</protein>
<evidence type="ECO:0000256" key="1">
    <source>
        <dbReference type="SAM" id="MobiDB-lite"/>
    </source>
</evidence>
<evidence type="ECO:0000313" key="4">
    <source>
        <dbReference type="Proteomes" id="UP000499080"/>
    </source>
</evidence>
<proteinExistence type="predicted"/>
<gene>
    <name evidence="3" type="primary">ORF1_2</name>
    <name evidence="3" type="ORF">AVEN_53713_1</name>
</gene>
<evidence type="ECO:0000259" key="2">
    <source>
        <dbReference type="Pfam" id="PF07530"/>
    </source>
</evidence>
<evidence type="ECO:0000313" key="3">
    <source>
        <dbReference type="EMBL" id="GBO43053.1"/>
    </source>
</evidence>
<dbReference type="Pfam" id="PF07530">
    <property type="entry name" value="PRE_C2HC"/>
    <property type="match status" value="1"/>
</dbReference>
<reference evidence="3 4" key="1">
    <citation type="journal article" date="2019" name="Sci. Rep.">
        <title>Orb-weaving spider Araneus ventricosus genome elucidates the spidroin gene catalogue.</title>
        <authorList>
            <person name="Kono N."/>
            <person name="Nakamura H."/>
            <person name="Ohtoshi R."/>
            <person name="Moran D.A.P."/>
            <person name="Shinohara A."/>
            <person name="Yoshida Y."/>
            <person name="Fujiwara M."/>
            <person name="Mori M."/>
            <person name="Tomita M."/>
            <person name="Arakawa K."/>
        </authorList>
    </citation>
    <scope>NUCLEOTIDE SEQUENCE [LARGE SCALE GENOMIC DNA]</scope>
</reference>
<organism evidence="3 4">
    <name type="scientific">Araneus ventricosus</name>
    <name type="common">Orbweaver spider</name>
    <name type="synonym">Epeira ventricosa</name>
    <dbReference type="NCBI Taxonomy" id="182803"/>
    <lineage>
        <taxon>Eukaryota</taxon>
        <taxon>Metazoa</taxon>
        <taxon>Ecdysozoa</taxon>
        <taxon>Arthropoda</taxon>
        <taxon>Chelicerata</taxon>
        <taxon>Arachnida</taxon>
        <taxon>Araneae</taxon>
        <taxon>Araneomorphae</taxon>
        <taxon>Entelegynae</taxon>
        <taxon>Araneoidea</taxon>
        <taxon>Araneidae</taxon>
        <taxon>Araneus</taxon>
    </lineage>
</organism>
<feature type="region of interest" description="Disordered" evidence="1">
    <location>
        <begin position="557"/>
        <end position="576"/>
    </location>
</feature>
<keyword evidence="4" id="KW-1185">Reference proteome</keyword>
<feature type="region of interest" description="Disordered" evidence="1">
    <location>
        <begin position="326"/>
        <end position="353"/>
    </location>
</feature>
<feature type="compositionally biased region" description="Polar residues" evidence="1">
    <location>
        <begin position="632"/>
        <end position="643"/>
    </location>
</feature>
<comment type="caution">
    <text evidence="3">The sequence shown here is derived from an EMBL/GenBank/DDBJ whole genome shotgun (WGS) entry which is preliminary data.</text>
</comment>
<feature type="domain" description="Pre-C2HC" evidence="2">
    <location>
        <begin position="463"/>
        <end position="522"/>
    </location>
</feature>
<sequence>MASGQSASLRRIEESLSRALTSHGQYTGMIEVLDKLPETPVIIDLKCKAKERLEEYEINIKGDHGKWLTHFSVDDVKTTDKLDNGMDFTDNTAIDCVNNVKENCISVNNVSVCSNYLQENAKIVKPNGTHVVQNTVFNDSSDYAKLSNAKPDETNSKTLGNLPNNMDNFGFLQVNPNGTHVVQRLENGKSCAFNNDYMDFSDNDETQSAFETDTDSEFIPGSGAGCSVATKPNTCVREQHLKDACILDKIPISDYVKQSVAPAKKGKGRKNAKNKVEEKIKKGNKVNKAKPKITGTEHKKSKILQNYDFKKVDDKVDDFITINRKRYRQNSNEEPKPAKKSQIPPNQNELPTSNKFAPLAQASVEIENDNGTVPKNEKMPPIMLKRVAEYPALIKRLNTVKNIKCVAKDSGEYVKLYAESPAGVRALTEYLEQENFEFYVVPDRGQKPVKIVIKNLPKDTSTEDIKQELTSLGYVVDKVNQLRKLKTKEVLPIFQVHLFKTPNIQEIYKLEHFMYYIVTVEKYEIKTIRQCYRCQTWSHTSKQCHLKPKCVICSKDHESRESPNKTAKDDSDKAPVKCANCGGPHTASYRGCPKFPKIDNKKPTSNPPSANRRMQYDNYRQPGRSFAAAARGNSTQPQATTTPAGDVHTPQGANNNSHVNLQDLLTGISSLFSGGGWNDLIQLVSELGKLLARINIPALLEKIRNNGSILDVIYFIAEQCRGPQNPST</sequence>
<accession>A0A4Y2X0J9</accession>
<dbReference type="AlphaFoldDB" id="A0A4Y2X0J9"/>
<feature type="region of interest" description="Disordered" evidence="1">
    <location>
        <begin position="629"/>
        <end position="655"/>
    </location>
</feature>
<feature type="region of interest" description="Disordered" evidence="1">
    <location>
        <begin position="592"/>
        <end position="615"/>
    </location>
</feature>
<dbReference type="InterPro" id="IPR006579">
    <property type="entry name" value="Pre_C2HC_dom"/>
</dbReference>
<feature type="compositionally biased region" description="Polar residues" evidence="1">
    <location>
        <begin position="343"/>
        <end position="353"/>
    </location>
</feature>
<name>A0A4Y2X0J9_ARAVE</name>
<feature type="compositionally biased region" description="Basic and acidic residues" evidence="1">
    <location>
        <begin position="557"/>
        <end position="575"/>
    </location>
</feature>
<dbReference type="Proteomes" id="UP000499080">
    <property type="component" value="Unassembled WGS sequence"/>
</dbReference>